<dbReference type="InterPro" id="IPR013494">
    <property type="entry name" value="CHP02678"/>
</dbReference>
<accession>A0ABN2RML4</accession>
<comment type="caution">
    <text evidence="1">The sequence shown here is derived from an EMBL/GenBank/DDBJ whole genome shotgun (WGS) entry which is preliminary data.</text>
</comment>
<dbReference type="EMBL" id="BAAANN010000022">
    <property type="protein sequence ID" value="GAA1971741.1"/>
    <property type="molecule type" value="Genomic_DNA"/>
</dbReference>
<keyword evidence="2" id="KW-1185">Reference proteome</keyword>
<reference evidence="1 2" key="1">
    <citation type="journal article" date="2019" name="Int. J. Syst. Evol. Microbiol.">
        <title>The Global Catalogue of Microorganisms (GCM) 10K type strain sequencing project: providing services to taxonomists for standard genome sequencing and annotation.</title>
        <authorList>
            <consortium name="The Broad Institute Genomics Platform"/>
            <consortium name="The Broad Institute Genome Sequencing Center for Infectious Disease"/>
            <person name="Wu L."/>
            <person name="Ma J."/>
        </authorList>
    </citation>
    <scope>NUCLEOTIDE SEQUENCE [LARGE SCALE GENOMIC DNA]</scope>
    <source>
        <strain evidence="1 2">JCM 14545</strain>
    </source>
</reference>
<sequence length="441" mass="48472">MIPQFEQASYQRAARTLLVNPLITETYPDERALPLIRRWADDLTPDLNENFGYRLELSATTARLVRVVDHLDAVQAARTSTDRPFDRRRYAYLALTMAALGRAGTQLSLSELADTVAADAGRIDGLGLSTEKPNDRNAFVDAVAWLETRGALRLADGSARRWADDPHAGEALYDIDRDIVFAIYRPARVLQHIPSVTALLTQSTAGSRDTRRREVGQRARRALLEQPVVYFAESSVEVANVLRNGNAVADVERITGLAVERRAEGVALLDNAGGFTDRRFPGSGTVAQTALLLIGEIADRLESPDLPEPARMAPPSRQKLTAEVDAGLPRAGVFRELVDDEVTRTTDEEGMSCPLLESGWLATTMSRLVERYGTTFAAQWRADPPRLLEAAVGLLTELRILAPVEGGVLALPLLARYRNVVVEVRKRKAEPSLFDMLGEAP</sequence>
<evidence type="ECO:0000313" key="1">
    <source>
        <dbReference type="EMBL" id="GAA1971741.1"/>
    </source>
</evidence>
<gene>
    <name evidence="1" type="ORF">GCM10009754_52640</name>
</gene>
<evidence type="ECO:0008006" key="3">
    <source>
        <dbReference type="Google" id="ProtNLM"/>
    </source>
</evidence>
<dbReference type="Pfam" id="PF09661">
    <property type="entry name" value="DUF2398"/>
    <property type="match status" value="1"/>
</dbReference>
<name>A0ABN2RML4_9PSEU</name>
<proteinExistence type="predicted"/>
<dbReference type="Proteomes" id="UP001501116">
    <property type="component" value="Unassembled WGS sequence"/>
</dbReference>
<evidence type="ECO:0000313" key="2">
    <source>
        <dbReference type="Proteomes" id="UP001501116"/>
    </source>
</evidence>
<organism evidence="1 2">
    <name type="scientific">Amycolatopsis minnesotensis</name>
    <dbReference type="NCBI Taxonomy" id="337894"/>
    <lineage>
        <taxon>Bacteria</taxon>
        <taxon>Bacillati</taxon>
        <taxon>Actinomycetota</taxon>
        <taxon>Actinomycetes</taxon>
        <taxon>Pseudonocardiales</taxon>
        <taxon>Pseudonocardiaceae</taxon>
        <taxon>Amycolatopsis</taxon>
    </lineage>
</organism>
<protein>
    <recommendedName>
        <fullName evidence="3">TIGR02678 family protein</fullName>
    </recommendedName>
</protein>
<dbReference type="RefSeq" id="WP_344424272.1">
    <property type="nucleotide sequence ID" value="NZ_BAAANN010000022.1"/>
</dbReference>